<dbReference type="OrthoDB" id="1803973at2"/>
<organism evidence="1 2">
    <name type="scientific">Candidatus Desulfosporosinus infrequens</name>
    <dbReference type="NCBI Taxonomy" id="2043169"/>
    <lineage>
        <taxon>Bacteria</taxon>
        <taxon>Bacillati</taxon>
        <taxon>Bacillota</taxon>
        <taxon>Clostridia</taxon>
        <taxon>Eubacteriales</taxon>
        <taxon>Desulfitobacteriaceae</taxon>
        <taxon>Desulfosporosinus</taxon>
    </lineage>
</organism>
<evidence type="ECO:0000313" key="1">
    <source>
        <dbReference type="EMBL" id="SPF51417.1"/>
    </source>
</evidence>
<dbReference type="Pfam" id="PF14236">
    <property type="entry name" value="DruA"/>
    <property type="match status" value="1"/>
</dbReference>
<sequence>MTFPITVCARIFTAEDLEVIRSVILMRDTNRAQISREVCRRLGWLKPDGGLKEMSCRVALLRLHRLDLIELPPPLKRNGNGANHIKFTVASNPGNPITEDLSTLGPIELVRVIQRKQSRFWNELIQRHHYLGYTPLPGAQIRYLICNKNGILLGAIGFSASAWAVRPRDNFIGWTKEQRISHLHLVVNNSRFLILPWVHVKNLASKVLSQCAKQLPNDWQTSYGYIPVLLETFVEKERFEGTCYKAANWCHVGLTQGRGKTGQKNECKVPVKDIYLYPLSKNFREILTRPD</sequence>
<dbReference type="EMBL" id="OMOF01000447">
    <property type="protein sequence ID" value="SPF51417.1"/>
    <property type="molecule type" value="Genomic_DNA"/>
</dbReference>
<dbReference type="AlphaFoldDB" id="A0A2U3LHJ5"/>
<proteinExistence type="predicted"/>
<evidence type="ECO:0000313" key="2">
    <source>
        <dbReference type="Proteomes" id="UP000238916"/>
    </source>
</evidence>
<dbReference type="Proteomes" id="UP000238916">
    <property type="component" value="Unassembled WGS sequence"/>
</dbReference>
<accession>A0A2U3LHJ5</accession>
<reference evidence="2" key="1">
    <citation type="submission" date="2018-02" db="EMBL/GenBank/DDBJ databases">
        <authorList>
            <person name="Hausmann B."/>
        </authorList>
    </citation>
    <scope>NUCLEOTIDE SEQUENCE [LARGE SCALE GENOMIC DNA]</scope>
    <source>
        <strain evidence="2">Peat soil MAG SbF1</strain>
    </source>
</reference>
<gene>
    <name evidence="1" type="ORF">SBF1_5000003</name>
</gene>
<dbReference type="InterPro" id="IPR025639">
    <property type="entry name" value="DruA"/>
</dbReference>
<name>A0A2U3LHJ5_9FIRM</name>
<protein>
    <submittedName>
        <fullName evidence="1">Uncharacterized protein</fullName>
    </submittedName>
</protein>